<name>A0AAV4DFR6_9GAST</name>
<feature type="domain" description="Fibronectin type-III" evidence="2">
    <location>
        <begin position="18"/>
        <end position="116"/>
    </location>
</feature>
<dbReference type="GO" id="GO:0098609">
    <property type="term" value="P:cell-cell adhesion"/>
    <property type="evidence" value="ECO:0007669"/>
    <property type="project" value="TreeGrafter"/>
</dbReference>
<dbReference type="FunFam" id="2.60.40.10:FF:000035">
    <property type="entry name" value="Contactin 1"/>
    <property type="match status" value="1"/>
</dbReference>
<dbReference type="GO" id="GO:0030424">
    <property type="term" value="C:axon"/>
    <property type="evidence" value="ECO:0007669"/>
    <property type="project" value="TreeGrafter"/>
</dbReference>
<evidence type="ECO:0000256" key="1">
    <source>
        <dbReference type="ARBA" id="ARBA00023157"/>
    </source>
</evidence>
<comment type="caution">
    <text evidence="3">The sequence shown here is derived from an EMBL/GenBank/DDBJ whole genome shotgun (WGS) entry which is preliminary data.</text>
</comment>
<sequence length="360" mass="39578">MSYAPAHCRIAPAPPVHPPEKVRGGGGAEGLLQIKWDPLPRSKWGDNSISYILYFRLKSDDAINGQWQKVKTKQTYHYTVVGLDFYYLPYTVKVQAINKKGPGPNSTEAIVYSAEKLPDATPTFLSAVAVNATAGRVKWIRVNNTRETAGGAVGGYKINYWPEGPQCKGGGDLEAGATSVNISGDVGEALVVGLHPWSAYCLNIQFYNAAGLSLKTDNYYLKTTGFPPKLYPNYVTVMSHGSDSVRLLWKGVSVQSEEEPIRGYKALYWNITEDIRAARVVDFGMSQTGVIHGIKKNKIYRLVMLAYNKGGNGNKSMNVFFTLEHLMKGGVLNLIRQAAGQYEILLTLVKRENSNGMAMS</sequence>
<dbReference type="Gene3D" id="2.60.40.10">
    <property type="entry name" value="Immunoglobulins"/>
    <property type="match status" value="3"/>
</dbReference>
<evidence type="ECO:0000259" key="2">
    <source>
        <dbReference type="PROSITE" id="PS50853"/>
    </source>
</evidence>
<dbReference type="InterPro" id="IPR003961">
    <property type="entry name" value="FN3_dom"/>
</dbReference>
<dbReference type="InterPro" id="IPR036116">
    <property type="entry name" value="FN3_sf"/>
</dbReference>
<dbReference type="SMART" id="SM00060">
    <property type="entry name" value="FN3"/>
    <property type="match status" value="3"/>
</dbReference>
<evidence type="ECO:0000313" key="3">
    <source>
        <dbReference type="EMBL" id="GFO43092.1"/>
    </source>
</evidence>
<gene>
    <name evidence="3" type="ORF">PoB_006959700</name>
</gene>
<dbReference type="PANTHER" id="PTHR44170:SF6">
    <property type="entry name" value="CONTACTIN"/>
    <property type="match status" value="1"/>
</dbReference>
<accession>A0AAV4DFR6</accession>
<dbReference type="GO" id="GO:0005886">
    <property type="term" value="C:plasma membrane"/>
    <property type="evidence" value="ECO:0007669"/>
    <property type="project" value="TreeGrafter"/>
</dbReference>
<dbReference type="Proteomes" id="UP000735302">
    <property type="component" value="Unassembled WGS sequence"/>
</dbReference>
<keyword evidence="1" id="KW-1015">Disulfide bond</keyword>
<dbReference type="CDD" id="cd00063">
    <property type="entry name" value="FN3"/>
    <property type="match status" value="3"/>
</dbReference>
<protein>
    <submittedName>
        <fullName evidence="3">Contactin</fullName>
    </submittedName>
</protein>
<dbReference type="SUPFAM" id="SSF49265">
    <property type="entry name" value="Fibronectin type III"/>
    <property type="match status" value="2"/>
</dbReference>
<dbReference type="AlphaFoldDB" id="A0AAV4DFR6"/>
<keyword evidence="4" id="KW-1185">Reference proteome</keyword>
<dbReference type="EMBL" id="BLXT01007856">
    <property type="protein sequence ID" value="GFO43092.1"/>
    <property type="molecule type" value="Genomic_DNA"/>
</dbReference>
<dbReference type="GO" id="GO:0007411">
    <property type="term" value="P:axon guidance"/>
    <property type="evidence" value="ECO:0007669"/>
    <property type="project" value="TreeGrafter"/>
</dbReference>
<dbReference type="InterPro" id="IPR013783">
    <property type="entry name" value="Ig-like_fold"/>
</dbReference>
<organism evidence="3 4">
    <name type="scientific">Plakobranchus ocellatus</name>
    <dbReference type="NCBI Taxonomy" id="259542"/>
    <lineage>
        <taxon>Eukaryota</taxon>
        <taxon>Metazoa</taxon>
        <taxon>Spiralia</taxon>
        <taxon>Lophotrochozoa</taxon>
        <taxon>Mollusca</taxon>
        <taxon>Gastropoda</taxon>
        <taxon>Heterobranchia</taxon>
        <taxon>Euthyneura</taxon>
        <taxon>Panpulmonata</taxon>
        <taxon>Sacoglossa</taxon>
        <taxon>Placobranchoidea</taxon>
        <taxon>Plakobranchidae</taxon>
        <taxon>Plakobranchus</taxon>
    </lineage>
</organism>
<dbReference type="PANTHER" id="PTHR44170">
    <property type="entry name" value="PROTEIN SIDEKICK"/>
    <property type="match status" value="1"/>
</dbReference>
<evidence type="ECO:0000313" key="4">
    <source>
        <dbReference type="Proteomes" id="UP000735302"/>
    </source>
</evidence>
<reference evidence="3 4" key="1">
    <citation type="journal article" date="2021" name="Elife">
        <title>Chloroplast acquisition without the gene transfer in kleptoplastic sea slugs, Plakobranchus ocellatus.</title>
        <authorList>
            <person name="Maeda T."/>
            <person name="Takahashi S."/>
            <person name="Yoshida T."/>
            <person name="Shimamura S."/>
            <person name="Takaki Y."/>
            <person name="Nagai Y."/>
            <person name="Toyoda A."/>
            <person name="Suzuki Y."/>
            <person name="Arimoto A."/>
            <person name="Ishii H."/>
            <person name="Satoh N."/>
            <person name="Nishiyama T."/>
            <person name="Hasebe M."/>
            <person name="Maruyama T."/>
            <person name="Minagawa J."/>
            <person name="Obokata J."/>
            <person name="Shigenobu S."/>
        </authorList>
    </citation>
    <scope>NUCLEOTIDE SEQUENCE [LARGE SCALE GENOMIC DNA]</scope>
</reference>
<dbReference type="PROSITE" id="PS50853">
    <property type="entry name" value="FN3"/>
    <property type="match status" value="3"/>
</dbReference>
<feature type="domain" description="Fibronectin type-III" evidence="2">
    <location>
        <begin position="121"/>
        <end position="226"/>
    </location>
</feature>
<feature type="domain" description="Fibronectin type-III" evidence="2">
    <location>
        <begin position="231"/>
        <end position="326"/>
    </location>
</feature>
<proteinExistence type="predicted"/>